<sequence length="521" mass="58307">MDTRHRDRFVDYVRRVGLHELSNWSDPMMCPEDIMGVLRTEIVDIVFSGLARAGREWNAKQRVNRLPLELIGLVCSDLTLKERGRASHICTNWRSAVVSNATLWNVIDEPHATGHGLPTFLERSASAPVSLTCWDFETDAMAYWVENHLPHIQRLTMGLTTKRADIILRSPAPILEVFTLRCPGYTLHSSIFGGQPTRLTDVTLILVRLPESTPVSAFLTTRSLNFKPSSVHEIDLLHIFRVFPALGTLTLDASSCPVGGGHPVVPSAGDIHDVTHVILKGPAVYVAELVQYFRGRVRRITVNAPVNVLSLVITPPSGGLPARRLTWLHRDHDSALDSITVYQSSEPWADPSPAWRCFQRVQDDVSMNLSWFVMSPAYTETLTSLVIHDTFWPTGPATLPRMAALQLLTVLCAAKRLRPDLYFAKEGSATLECPGLQALCLGALERGWGGREWKKVPSRHASFFIRDILGFGKPSQGGEIRKVKELAFKNLTLIEEGREKVDELADRIWFDDDPGWDGLWF</sequence>
<dbReference type="InParanoid" id="J0CYW8"/>
<name>J0CYW8_AURST</name>
<reference evidence="3" key="1">
    <citation type="journal article" date="2012" name="Science">
        <title>The Paleozoic origin of enzymatic lignin decomposition reconstructed from 31 fungal genomes.</title>
        <authorList>
            <person name="Floudas D."/>
            <person name="Binder M."/>
            <person name="Riley R."/>
            <person name="Barry K."/>
            <person name="Blanchette R.A."/>
            <person name="Henrissat B."/>
            <person name="Martinez A.T."/>
            <person name="Otillar R."/>
            <person name="Spatafora J.W."/>
            <person name="Yadav J.S."/>
            <person name="Aerts A."/>
            <person name="Benoit I."/>
            <person name="Boyd A."/>
            <person name="Carlson A."/>
            <person name="Copeland A."/>
            <person name="Coutinho P.M."/>
            <person name="de Vries R.P."/>
            <person name="Ferreira P."/>
            <person name="Findley K."/>
            <person name="Foster B."/>
            <person name="Gaskell J."/>
            <person name="Glotzer D."/>
            <person name="Gorecki P."/>
            <person name="Heitman J."/>
            <person name="Hesse C."/>
            <person name="Hori C."/>
            <person name="Igarashi K."/>
            <person name="Jurgens J.A."/>
            <person name="Kallen N."/>
            <person name="Kersten P."/>
            <person name="Kohler A."/>
            <person name="Kuees U."/>
            <person name="Kumar T.K.A."/>
            <person name="Kuo A."/>
            <person name="LaButti K."/>
            <person name="Larrondo L.F."/>
            <person name="Lindquist E."/>
            <person name="Ling A."/>
            <person name="Lombard V."/>
            <person name="Lucas S."/>
            <person name="Lundell T."/>
            <person name="Martin R."/>
            <person name="McLaughlin D.J."/>
            <person name="Morgenstern I."/>
            <person name="Morin E."/>
            <person name="Murat C."/>
            <person name="Nagy L.G."/>
            <person name="Nolan M."/>
            <person name="Ohm R.A."/>
            <person name="Patyshakuliyeva A."/>
            <person name="Rokas A."/>
            <person name="Ruiz-Duenas F.J."/>
            <person name="Sabat G."/>
            <person name="Salamov A."/>
            <person name="Samejima M."/>
            <person name="Schmutz J."/>
            <person name="Slot J.C."/>
            <person name="St John F."/>
            <person name="Stenlid J."/>
            <person name="Sun H."/>
            <person name="Sun S."/>
            <person name="Syed K."/>
            <person name="Tsang A."/>
            <person name="Wiebenga A."/>
            <person name="Young D."/>
            <person name="Pisabarro A."/>
            <person name="Eastwood D.C."/>
            <person name="Martin F."/>
            <person name="Cullen D."/>
            <person name="Grigoriev I.V."/>
            <person name="Hibbett D.S."/>
        </authorList>
    </citation>
    <scope>NUCLEOTIDE SEQUENCE [LARGE SCALE GENOMIC DNA]</scope>
    <source>
        <strain evidence="3">TFB10046</strain>
    </source>
</reference>
<accession>J0CYW8</accession>
<gene>
    <name evidence="2" type="ORF">AURDEDRAFT_117066</name>
</gene>
<dbReference type="SUPFAM" id="SSF81383">
    <property type="entry name" value="F-box domain"/>
    <property type="match status" value="1"/>
</dbReference>
<evidence type="ECO:0000259" key="1">
    <source>
        <dbReference type="SMART" id="SM00256"/>
    </source>
</evidence>
<evidence type="ECO:0000313" key="3">
    <source>
        <dbReference type="Proteomes" id="UP000006514"/>
    </source>
</evidence>
<evidence type="ECO:0000313" key="2">
    <source>
        <dbReference type="EMBL" id="EJD36523.1"/>
    </source>
</evidence>
<dbReference type="KEGG" id="adl:AURDEDRAFT_117066"/>
<dbReference type="Gene3D" id="1.20.1280.50">
    <property type="match status" value="1"/>
</dbReference>
<dbReference type="InterPro" id="IPR001810">
    <property type="entry name" value="F-box_dom"/>
</dbReference>
<keyword evidence="3" id="KW-1185">Reference proteome</keyword>
<dbReference type="OrthoDB" id="2884925at2759"/>
<dbReference type="InterPro" id="IPR036047">
    <property type="entry name" value="F-box-like_dom_sf"/>
</dbReference>
<organism evidence="2 3">
    <name type="scientific">Auricularia subglabra (strain TFB-10046 / SS5)</name>
    <name type="common">White-rot fungus</name>
    <name type="synonym">Auricularia delicata (strain TFB10046)</name>
    <dbReference type="NCBI Taxonomy" id="717982"/>
    <lineage>
        <taxon>Eukaryota</taxon>
        <taxon>Fungi</taxon>
        <taxon>Dikarya</taxon>
        <taxon>Basidiomycota</taxon>
        <taxon>Agaricomycotina</taxon>
        <taxon>Agaricomycetes</taxon>
        <taxon>Auriculariales</taxon>
        <taxon>Auriculariaceae</taxon>
        <taxon>Auricularia</taxon>
    </lineage>
</organism>
<dbReference type="SMART" id="SM00256">
    <property type="entry name" value="FBOX"/>
    <property type="match status" value="1"/>
</dbReference>
<proteinExistence type="predicted"/>
<protein>
    <recommendedName>
        <fullName evidence="1">F-box domain-containing protein</fullName>
    </recommendedName>
</protein>
<dbReference type="Pfam" id="PF12937">
    <property type="entry name" value="F-box-like"/>
    <property type="match status" value="1"/>
</dbReference>
<dbReference type="Proteomes" id="UP000006514">
    <property type="component" value="Unassembled WGS sequence"/>
</dbReference>
<dbReference type="EMBL" id="JH687859">
    <property type="protein sequence ID" value="EJD36523.1"/>
    <property type="molecule type" value="Genomic_DNA"/>
</dbReference>
<dbReference type="AlphaFoldDB" id="J0CYW8"/>
<feature type="domain" description="F-box" evidence="1">
    <location>
        <begin position="66"/>
        <end position="106"/>
    </location>
</feature>